<name>A0A1I3PGA8_9PLAN</name>
<evidence type="ECO:0000256" key="1">
    <source>
        <dbReference type="SAM" id="MobiDB-lite"/>
    </source>
</evidence>
<feature type="domain" description="BON" evidence="2">
    <location>
        <begin position="36"/>
        <end position="103"/>
    </location>
</feature>
<sequence length="103" mass="11175">MDPSESRLTPTQGAKLTSQNQREITASGQRLRIDPADDLLTALVCRSLSATGRRSLTQLKVTTSSGCVRLEGTVPSYFVKQLAAQAIMSLPGLERLDDRLTVD</sequence>
<keyword evidence="4" id="KW-1185">Reference proteome</keyword>
<organism evidence="3 4">
    <name type="scientific">Planctomicrobium piriforme</name>
    <dbReference type="NCBI Taxonomy" id="1576369"/>
    <lineage>
        <taxon>Bacteria</taxon>
        <taxon>Pseudomonadati</taxon>
        <taxon>Planctomycetota</taxon>
        <taxon>Planctomycetia</taxon>
        <taxon>Planctomycetales</taxon>
        <taxon>Planctomycetaceae</taxon>
        <taxon>Planctomicrobium</taxon>
    </lineage>
</organism>
<reference evidence="4" key="1">
    <citation type="submission" date="2016-10" db="EMBL/GenBank/DDBJ databases">
        <authorList>
            <person name="Varghese N."/>
            <person name="Submissions S."/>
        </authorList>
    </citation>
    <scope>NUCLEOTIDE SEQUENCE [LARGE SCALE GENOMIC DNA]</scope>
    <source>
        <strain evidence="4">DSM 26348</strain>
    </source>
</reference>
<protein>
    <submittedName>
        <fullName evidence="3">BON domain-containing protein</fullName>
    </submittedName>
</protein>
<dbReference type="InterPro" id="IPR007055">
    <property type="entry name" value="BON_dom"/>
</dbReference>
<dbReference type="EMBL" id="FOQD01000016">
    <property type="protein sequence ID" value="SFJ20461.1"/>
    <property type="molecule type" value="Genomic_DNA"/>
</dbReference>
<evidence type="ECO:0000313" key="4">
    <source>
        <dbReference type="Proteomes" id="UP000199518"/>
    </source>
</evidence>
<dbReference type="AlphaFoldDB" id="A0A1I3PGA8"/>
<dbReference type="OrthoDB" id="291621at2"/>
<accession>A0A1I3PGA8</accession>
<gene>
    <name evidence="3" type="ORF">SAMN05421753_116144</name>
</gene>
<proteinExistence type="predicted"/>
<dbReference type="PROSITE" id="PS50914">
    <property type="entry name" value="BON"/>
    <property type="match status" value="1"/>
</dbReference>
<dbReference type="Gene3D" id="3.30.1340.30">
    <property type="match status" value="1"/>
</dbReference>
<evidence type="ECO:0000313" key="3">
    <source>
        <dbReference type="EMBL" id="SFJ20461.1"/>
    </source>
</evidence>
<feature type="region of interest" description="Disordered" evidence="1">
    <location>
        <begin position="1"/>
        <end position="28"/>
    </location>
</feature>
<dbReference type="RefSeq" id="WP_092054139.1">
    <property type="nucleotide sequence ID" value="NZ_FOQD01000016.1"/>
</dbReference>
<dbReference type="Pfam" id="PF04972">
    <property type="entry name" value="BON"/>
    <property type="match status" value="1"/>
</dbReference>
<evidence type="ECO:0000259" key="2">
    <source>
        <dbReference type="PROSITE" id="PS50914"/>
    </source>
</evidence>
<dbReference type="Proteomes" id="UP000199518">
    <property type="component" value="Unassembled WGS sequence"/>
</dbReference>